<sequence>MYLYNNGGCNYRNLNSSIVVPNVHPPKPIHDIVAACQTLELLRSEYNSSDLKLAIGSLLILAKRFAQSYEWSTEDVKTYHFSFTGLIRFWKNTEHTLFKEP</sequence>
<dbReference type="AlphaFoldDB" id="A0A225W6T7"/>
<dbReference type="Proteomes" id="UP000198211">
    <property type="component" value="Unassembled WGS sequence"/>
</dbReference>
<organism evidence="1 2">
    <name type="scientific">Phytophthora megakarya</name>
    <dbReference type="NCBI Taxonomy" id="4795"/>
    <lineage>
        <taxon>Eukaryota</taxon>
        <taxon>Sar</taxon>
        <taxon>Stramenopiles</taxon>
        <taxon>Oomycota</taxon>
        <taxon>Peronosporomycetes</taxon>
        <taxon>Peronosporales</taxon>
        <taxon>Peronosporaceae</taxon>
        <taxon>Phytophthora</taxon>
    </lineage>
</organism>
<accession>A0A225W6T7</accession>
<reference evidence="2" key="1">
    <citation type="submission" date="2017-03" db="EMBL/GenBank/DDBJ databases">
        <title>Phytopthora megakarya and P. palmivora, two closely related causual agents of cacao black pod achieved similar genome size and gene model numbers by different mechanisms.</title>
        <authorList>
            <person name="Ali S."/>
            <person name="Shao J."/>
            <person name="Larry D.J."/>
            <person name="Kronmiller B."/>
            <person name="Shen D."/>
            <person name="Strem M.D."/>
            <person name="Melnick R.L."/>
            <person name="Guiltinan M.J."/>
            <person name="Tyler B.M."/>
            <person name="Meinhardt L.W."/>
            <person name="Bailey B.A."/>
        </authorList>
    </citation>
    <scope>NUCLEOTIDE SEQUENCE [LARGE SCALE GENOMIC DNA]</scope>
    <source>
        <strain evidence="2">zdho120</strain>
    </source>
</reference>
<proteinExistence type="predicted"/>
<keyword evidence="2" id="KW-1185">Reference proteome</keyword>
<comment type="caution">
    <text evidence="1">The sequence shown here is derived from an EMBL/GenBank/DDBJ whole genome shotgun (WGS) entry which is preliminary data.</text>
</comment>
<evidence type="ECO:0000313" key="2">
    <source>
        <dbReference type="Proteomes" id="UP000198211"/>
    </source>
</evidence>
<gene>
    <name evidence="1" type="ORF">PHMEG_00014109</name>
</gene>
<dbReference type="EMBL" id="NBNE01001779">
    <property type="protein sequence ID" value="OWZ12687.1"/>
    <property type="molecule type" value="Genomic_DNA"/>
</dbReference>
<protein>
    <submittedName>
        <fullName evidence="1">Uncharacterized protein</fullName>
    </submittedName>
</protein>
<name>A0A225W6T7_9STRA</name>
<evidence type="ECO:0000313" key="1">
    <source>
        <dbReference type="EMBL" id="OWZ12687.1"/>
    </source>
</evidence>